<name>A0A0W8E1W5_9ZZZZ</name>
<reference evidence="1" key="1">
    <citation type="journal article" date="2015" name="Proc. Natl. Acad. Sci. U.S.A.">
        <title>Networks of energetic and metabolic interactions define dynamics in microbial communities.</title>
        <authorList>
            <person name="Embree M."/>
            <person name="Liu J.K."/>
            <person name="Al-Bassam M.M."/>
            <person name="Zengler K."/>
        </authorList>
    </citation>
    <scope>NUCLEOTIDE SEQUENCE</scope>
</reference>
<comment type="caution">
    <text evidence="1">The sequence shown here is derived from an EMBL/GenBank/DDBJ whole genome shotgun (WGS) entry which is preliminary data.</text>
</comment>
<evidence type="ECO:0000313" key="1">
    <source>
        <dbReference type="EMBL" id="KUG02473.1"/>
    </source>
</evidence>
<sequence length="38" mass="4334">MTLVIVFFFLRDIQGMSMHKDSGYDGCNRVREGGPLKD</sequence>
<proteinExistence type="predicted"/>
<dbReference type="AlphaFoldDB" id="A0A0W8E1W5"/>
<protein>
    <submittedName>
        <fullName evidence="1">Uncharacterized protein</fullName>
    </submittedName>
</protein>
<organism evidence="1">
    <name type="scientific">hydrocarbon metagenome</name>
    <dbReference type="NCBI Taxonomy" id="938273"/>
    <lineage>
        <taxon>unclassified sequences</taxon>
        <taxon>metagenomes</taxon>
        <taxon>ecological metagenomes</taxon>
    </lineage>
</organism>
<gene>
    <name evidence="1" type="ORF">ASZ90_020105</name>
</gene>
<dbReference type="EMBL" id="LNQE01001918">
    <property type="protein sequence ID" value="KUG02473.1"/>
    <property type="molecule type" value="Genomic_DNA"/>
</dbReference>
<accession>A0A0W8E1W5</accession>